<organism evidence="2 3">
    <name type="scientific">Dryococelus australis</name>
    <dbReference type="NCBI Taxonomy" id="614101"/>
    <lineage>
        <taxon>Eukaryota</taxon>
        <taxon>Metazoa</taxon>
        <taxon>Ecdysozoa</taxon>
        <taxon>Arthropoda</taxon>
        <taxon>Hexapoda</taxon>
        <taxon>Insecta</taxon>
        <taxon>Pterygota</taxon>
        <taxon>Neoptera</taxon>
        <taxon>Polyneoptera</taxon>
        <taxon>Phasmatodea</taxon>
        <taxon>Verophasmatodea</taxon>
        <taxon>Anareolatae</taxon>
        <taxon>Phasmatidae</taxon>
        <taxon>Eurycanthinae</taxon>
        <taxon>Dryococelus</taxon>
    </lineage>
</organism>
<accession>A0ABQ9I7U1</accession>
<keyword evidence="3" id="KW-1185">Reference proteome</keyword>
<dbReference type="InterPro" id="IPR006579">
    <property type="entry name" value="Pre_C2HC_dom"/>
</dbReference>
<evidence type="ECO:0000259" key="1">
    <source>
        <dbReference type="Pfam" id="PF07530"/>
    </source>
</evidence>
<dbReference type="Pfam" id="PF07530">
    <property type="entry name" value="PRE_C2HC"/>
    <property type="match status" value="1"/>
</dbReference>
<evidence type="ECO:0000313" key="3">
    <source>
        <dbReference type="Proteomes" id="UP001159363"/>
    </source>
</evidence>
<dbReference type="Proteomes" id="UP001159363">
    <property type="component" value="Chromosome 2"/>
</dbReference>
<feature type="domain" description="Pre-C2HC" evidence="1">
    <location>
        <begin position="2"/>
        <end position="57"/>
    </location>
</feature>
<gene>
    <name evidence="2" type="ORF">PR048_005304</name>
</gene>
<comment type="caution">
    <text evidence="2">The sequence shown here is derived from an EMBL/GenBank/DDBJ whole genome shotgun (WGS) entry which is preliminary data.</text>
</comment>
<sequence length="190" mass="21661">MLEEEGLKVTDIRQMKKTEKTQVPMPRYVVEISTDQKNQMNNLTSICGFRVQVEQYRQPKKATPMFQIKCCDLPETCAICAGNHHSKLCPQKLQSTIAYKCANCEGSHRASNKERKHGKKTTANARIKISPTNNQQHLPKNSQKMKQTLANFPPLQITWAEQANQPKPQSLPPVMTQIQKVEETQEAMEI</sequence>
<proteinExistence type="predicted"/>
<protein>
    <recommendedName>
        <fullName evidence="1">Pre-C2HC domain-containing protein</fullName>
    </recommendedName>
</protein>
<reference evidence="2 3" key="1">
    <citation type="submission" date="2023-02" db="EMBL/GenBank/DDBJ databases">
        <title>LHISI_Scaffold_Assembly.</title>
        <authorList>
            <person name="Stuart O.P."/>
            <person name="Cleave R."/>
            <person name="Magrath M.J.L."/>
            <person name="Mikheyev A.S."/>
        </authorList>
    </citation>
    <scope>NUCLEOTIDE SEQUENCE [LARGE SCALE GENOMIC DNA]</scope>
    <source>
        <strain evidence="2">Daus_M_001</strain>
        <tissue evidence="2">Leg muscle</tissue>
    </source>
</reference>
<name>A0ABQ9I7U1_9NEOP</name>
<evidence type="ECO:0000313" key="2">
    <source>
        <dbReference type="EMBL" id="KAJ8892723.1"/>
    </source>
</evidence>
<dbReference type="EMBL" id="JARBHB010000002">
    <property type="protein sequence ID" value="KAJ8892723.1"/>
    <property type="molecule type" value="Genomic_DNA"/>
</dbReference>